<evidence type="ECO:0000313" key="1">
    <source>
        <dbReference type="EMBL" id="CAG8502687.1"/>
    </source>
</evidence>
<evidence type="ECO:0000313" key="2">
    <source>
        <dbReference type="Proteomes" id="UP000789572"/>
    </source>
</evidence>
<comment type="caution">
    <text evidence="1">The sequence shown here is derived from an EMBL/GenBank/DDBJ whole genome shotgun (WGS) entry which is preliminary data.</text>
</comment>
<dbReference type="Proteomes" id="UP000789572">
    <property type="component" value="Unassembled WGS sequence"/>
</dbReference>
<protein>
    <submittedName>
        <fullName evidence="1">4370_t:CDS:1</fullName>
    </submittedName>
</protein>
<gene>
    <name evidence="1" type="ORF">POCULU_LOCUS2655</name>
</gene>
<name>A0A9N9F0X0_9GLOM</name>
<accession>A0A9N9F0X0</accession>
<keyword evidence="2" id="KW-1185">Reference proteome</keyword>
<reference evidence="1" key="1">
    <citation type="submission" date="2021-06" db="EMBL/GenBank/DDBJ databases">
        <authorList>
            <person name="Kallberg Y."/>
            <person name="Tangrot J."/>
            <person name="Rosling A."/>
        </authorList>
    </citation>
    <scope>NUCLEOTIDE SEQUENCE</scope>
    <source>
        <strain evidence="1">IA702</strain>
    </source>
</reference>
<organism evidence="1 2">
    <name type="scientific">Paraglomus occultum</name>
    <dbReference type="NCBI Taxonomy" id="144539"/>
    <lineage>
        <taxon>Eukaryota</taxon>
        <taxon>Fungi</taxon>
        <taxon>Fungi incertae sedis</taxon>
        <taxon>Mucoromycota</taxon>
        <taxon>Glomeromycotina</taxon>
        <taxon>Glomeromycetes</taxon>
        <taxon>Paraglomerales</taxon>
        <taxon>Paraglomeraceae</taxon>
        <taxon>Paraglomus</taxon>
    </lineage>
</organism>
<dbReference type="OrthoDB" id="2305494at2759"/>
<dbReference type="AlphaFoldDB" id="A0A9N9F0X0"/>
<proteinExistence type="predicted"/>
<feature type="non-terminal residue" evidence="1">
    <location>
        <position position="206"/>
    </location>
</feature>
<dbReference type="EMBL" id="CAJVPJ010000257">
    <property type="protein sequence ID" value="CAG8502687.1"/>
    <property type="molecule type" value="Genomic_DNA"/>
</dbReference>
<sequence>MAARLPYECLELIVDNIPKDDIATLHSALLVSKAWCNVVVSILWKHPFALAADLPSHHKIISVLYESLSDEARESTKIDIPSRKKNHTFSYPCFIKELDFENLYDLALTWRCVVEESRLRAWYKLYQLDEADVKDKKYSKLLQALEYGWAYEQDGDDDDDNASLLAAGNSNMEKWFSDEEFLRDYISGELGLGDVTEDEYDFENGS</sequence>